<evidence type="ECO:0000313" key="2">
    <source>
        <dbReference type="Proteomes" id="UP000469424"/>
    </source>
</evidence>
<dbReference type="InterPro" id="IPR025466">
    <property type="entry name" value="DUF4317"/>
</dbReference>
<dbReference type="Proteomes" id="UP000469424">
    <property type="component" value="Unassembled WGS sequence"/>
</dbReference>
<dbReference type="AlphaFoldDB" id="A0A6N7XKH2"/>
<sequence>MWNGRKSVIIGKLLKKRRGYYRMNRKEIREIKKRIRPEMDNFGHVYGCYVNAAREIVSDMDMQVIQMDREEKEMYSQLFRKTLSGGLGRNLMNIDFTTAQVESSDEHRLLQGLRMSGLKDENLRQVLYRRIIDSLTPEETGYVILLLADTYDVPYKSGNDEEWDEDSTDQFDYFICTICPVKDSKAALRYMAEDKQFRGAATGSILSNPQMGFMFPCFDDRTTNIYGALYYSRSSSEIHEELIQALFNAAQPPIAPEKQKNAFGGALSEALEEECSLEVVQAVTNSLRQRIEEHKESRDPNVPVILIDEVNEILKDSGVSEERIETFGETCRKYFGEEEALNPNNIIEKRKFRVHTPEADIAVDPEQIYSVKTQVIDGREYLLIPLCEGVTVNGVDVSVVESEAQE</sequence>
<keyword evidence="2" id="KW-1185">Reference proteome</keyword>
<dbReference type="EMBL" id="VUNA01000005">
    <property type="protein sequence ID" value="MST70436.1"/>
    <property type="molecule type" value="Genomic_DNA"/>
</dbReference>
<proteinExistence type="predicted"/>
<dbReference type="Pfam" id="PF14199">
    <property type="entry name" value="DUF4317"/>
    <property type="match status" value="1"/>
</dbReference>
<protein>
    <submittedName>
        <fullName evidence="1">DUF4317 family protein</fullName>
    </submittedName>
</protein>
<reference evidence="1 2" key="1">
    <citation type="submission" date="2019-08" db="EMBL/GenBank/DDBJ databases">
        <title>In-depth cultivation of the pig gut microbiome towards novel bacterial diversity and tailored functional studies.</title>
        <authorList>
            <person name="Wylensek D."/>
            <person name="Hitch T.C.A."/>
            <person name="Clavel T."/>
        </authorList>
    </citation>
    <scope>NUCLEOTIDE SEQUENCE [LARGE SCALE GENOMIC DNA]</scope>
    <source>
        <strain evidence="1 2">WCA-MUC-591-APC-4B</strain>
    </source>
</reference>
<name>A0A6N7XKH2_9FIRM</name>
<organism evidence="1 2">
    <name type="scientific">Mogibacterium kristiansenii</name>
    <dbReference type="NCBI Taxonomy" id="2606708"/>
    <lineage>
        <taxon>Bacteria</taxon>
        <taxon>Bacillati</taxon>
        <taxon>Bacillota</taxon>
        <taxon>Clostridia</taxon>
        <taxon>Peptostreptococcales</taxon>
        <taxon>Anaerovoracaceae</taxon>
        <taxon>Mogibacterium</taxon>
    </lineage>
</organism>
<evidence type="ECO:0000313" key="1">
    <source>
        <dbReference type="EMBL" id="MST70436.1"/>
    </source>
</evidence>
<gene>
    <name evidence="1" type="ORF">FYJ65_03625</name>
</gene>
<comment type="caution">
    <text evidence="1">The sequence shown here is derived from an EMBL/GenBank/DDBJ whole genome shotgun (WGS) entry which is preliminary data.</text>
</comment>
<accession>A0A6N7XKH2</accession>